<comment type="caution">
    <text evidence="2">The sequence shown here is derived from an EMBL/GenBank/DDBJ whole genome shotgun (WGS) entry which is preliminary data.</text>
</comment>
<dbReference type="PROSITE" id="PS00409">
    <property type="entry name" value="PROKAR_NTER_METHYL"/>
    <property type="match status" value="1"/>
</dbReference>
<protein>
    <submittedName>
        <fullName evidence="2">Type IV pilus modification protein PilV</fullName>
    </submittedName>
</protein>
<gene>
    <name evidence="2" type="primary">pilV</name>
    <name evidence="2" type="ORF">QC823_10355</name>
</gene>
<name>A0ABU1H511_9GAMM</name>
<dbReference type="RefSeq" id="WP_309656272.1">
    <property type="nucleotide sequence ID" value="NZ_JARWAN010000015.1"/>
</dbReference>
<dbReference type="Pfam" id="PF07963">
    <property type="entry name" value="N_methyl"/>
    <property type="match status" value="1"/>
</dbReference>
<keyword evidence="3" id="KW-1185">Reference proteome</keyword>
<dbReference type="NCBIfam" id="TIGR02523">
    <property type="entry name" value="type_IV_pilV"/>
    <property type="match status" value="1"/>
</dbReference>
<feature type="transmembrane region" description="Helical" evidence="1">
    <location>
        <begin position="12"/>
        <end position="31"/>
    </location>
</feature>
<keyword evidence="1" id="KW-0472">Membrane</keyword>
<dbReference type="EMBL" id="JARWAN010000015">
    <property type="protein sequence ID" value="MDR5899388.1"/>
    <property type="molecule type" value="Genomic_DNA"/>
</dbReference>
<keyword evidence="1" id="KW-1133">Transmembrane helix</keyword>
<keyword evidence="1" id="KW-0812">Transmembrane</keyword>
<dbReference type="InterPro" id="IPR012902">
    <property type="entry name" value="N_methyl_site"/>
</dbReference>
<dbReference type="NCBIfam" id="TIGR02532">
    <property type="entry name" value="IV_pilin_GFxxxE"/>
    <property type="match status" value="1"/>
</dbReference>
<evidence type="ECO:0000313" key="3">
    <source>
        <dbReference type="Proteomes" id="UP001254564"/>
    </source>
</evidence>
<organism evidence="2 3">
    <name type="scientific">Vreelandella vilamensis</name>
    <dbReference type="NCBI Taxonomy" id="531309"/>
    <lineage>
        <taxon>Bacteria</taxon>
        <taxon>Pseudomonadati</taxon>
        <taxon>Pseudomonadota</taxon>
        <taxon>Gammaproteobacteria</taxon>
        <taxon>Oceanospirillales</taxon>
        <taxon>Halomonadaceae</taxon>
        <taxon>Vreelandella</taxon>
    </lineage>
</organism>
<proteinExistence type="predicted"/>
<reference evidence="2 3" key="1">
    <citation type="submission" date="2023-04" db="EMBL/GenBank/DDBJ databases">
        <title>A long-awaited taxogenomic arrangement of the family Halomonadaceae.</title>
        <authorList>
            <person name="De La Haba R."/>
            <person name="Chuvochina M."/>
            <person name="Wittouck S."/>
            <person name="Arahal D.R."/>
            <person name="Sanchez-Porro C."/>
            <person name="Hugenholtz P."/>
            <person name="Ventosa A."/>
        </authorList>
    </citation>
    <scope>NUCLEOTIDE SEQUENCE [LARGE SCALE GENOMIC DNA]</scope>
    <source>
        <strain evidence="2 3">DSM 21020</strain>
    </source>
</reference>
<sequence>MIKQRGFSLIEALIALVVLSLGLIGMAGMQLKALNSATQAYQRSVATLAAVDAQERLWAALAQLPSGDDCSDIDPQDAVSPGDESIEDIWIEHWFDGSETPIRGSNGTISSLEGDCEFKIIIALDQVPDNTDGNFTYTFRLPEL</sequence>
<evidence type="ECO:0000313" key="2">
    <source>
        <dbReference type="EMBL" id="MDR5899388.1"/>
    </source>
</evidence>
<dbReference type="InterPro" id="IPR013362">
    <property type="entry name" value="Pilus_4_PilV"/>
</dbReference>
<accession>A0ABU1H511</accession>
<evidence type="ECO:0000256" key="1">
    <source>
        <dbReference type="SAM" id="Phobius"/>
    </source>
</evidence>
<dbReference type="Proteomes" id="UP001254564">
    <property type="component" value="Unassembled WGS sequence"/>
</dbReference>